<dbReference type="InterPro" id="IPR011009">
    <property type="entry name" value="Kinase-like_dom_sf"/>
</dbReference>
<dbReference type="SUPFAM" id="SSF101898">
    <property type="entry name" value="NHL repeat"/>
    <property type="match status" value="1"/>
</dbReference>
<feature type="compositionally biased region" description="Polar residues" evidence="2">
    <location>
        <begin position="973"/>
        <end position="986"/>
    </location>
</feature>
<sequence>MAGDGPGSTGRLGATRRRGSGRPKLDKVFFAEPIGPDLGAAHGKWRAAARAGDGVIYCPPWNASRVLRIDSTKGPPVEVDEVGPDLGPSGRKYRSAFAGRDGCIYCIPWCAGRVLRIEPEAGTAALVGPDFGPDPDKWRFCTLCADGAVYAVPWHAARVLRVDTLTSAVELIGPDCGRGRGLWRTGVSGLDGKLYCPPSGAARVLRLDPSGGGQVDLFGPDLGAGGDKWRAVVRAENGDVYAAPWGGARVLRIEPDAGRVTPVGPDLSGEGEEKWKAIAVARDGSAYCPPFCASKVLRIGLDGGGEAGVEFVGGDLCYGGHKWCGAVRGLSTKSGYGVDVPYTEAAYDPVAANLFFRQRPLETATRLAQLMQLSGGFVSNTLADNILNRSDSVVQERSQQLLEEVNTDLVGLVDAWGAGFIEELDYRKEAAATTAFSEAMRQRGLGSVIAPEVVPSLSSAHVLTTKWVDGERLAASGADDVPRLCGVALNAYLTMLLDTGKLHCDPHPGNLLRTRDGRLCILDFGMCLEVPRDLQLSLLEFIADLQAQNYERVPEDLVKLGFVPEDKLDELRSSGLTYGITQMLEIATTGGGPKGAMERLVAKNKAKYRAADGSELSTQERQRRFREDWQREMAKDALKRSGSGTSTTSDLTQKIEQMQQDNSDVFAIPDYFVYMARAFATLEGIGLSVNPNYAILSECFPYLAKRLLSDDSPRARGALRTLLYGTGDELNLAKLQEVTAGLEKYTSSTSSVESSRGMSDEGRNAAAAQLAAVVLSEEGNYPASLLLREAAVALDATLRDAVASRIAPLRSLAFPLPAPPRELASLIAPATLPFELLQATLELQDLDARDTKRLQNVRILADLASRAGGSSSAGAGAARGGDVLSLAREAAARSTALARVGIRFGGVLADTQAERLRRRSGNEGGQQSRLAGRLAAAGAEALERVASAIASIDRGIAARSEAEKSARGRATGAPSNSGSLRGSQNV</sequence>
<name>A0ABN9PX94_9DINO</name>
<keyword evidence="5" id="KW-1185">Reference proteome</keyword>
<comment type="caution">
    <text evidence="4">The sequence shown here is derived from an EMBL/GenBank/DDBJ whole genome shotgun (WGS) entry which is preliminary data.</text>
</comment>
<accession>A0ABN9PX94</accession>
<gene>
    <name evidence="4" type="ORF">PCOR1329_LOCUS6704</name>
</gene>
<proteinExistence type="inferred from homology"/>
<dbReference type="InterPro" id="IPR004147">
    <property type="entry name" value="ABC1_dom"/>
</dbReference>
<feature type="domain" description="ABC1 atypical kinase-like" evidence="3">
    <location>
        <begin position="396"/>
        <end position="555"/>
    </location>
</feature>
<evidence type="ECO:0000256" key="1">
    <source>
        <dbReference type="ARBA" id="ARBA00009670"/>
    </source>
</evidence>
<protein>
    <recommendedName>
        <fullName evidence="3">ABC1 atypical kinase-like domain-containing protein</fullName>
    </recommendedName>
</protein>
<dbReference type="InterPro" id="IPR050154">
    <property type="entry name" value="UbiB_kinase"/>
</dbReference>
<feature type="region of interest" description="Disordered" evidence="2">
    <location>
        <begin position="1"/>
        <end position="21"/>
    </location>
</feature>
<dbReference type="Pfam" id="PF03109">
    <property type="entry name" value="ABC1"/>
    <property type="match status" value="1"/>
</dbReference>
<evidence type="ECO:0000313" key="5">
    <source>
        <dbReference type="Proteomes" id="UP001189429"/>
    </source>
</evidence>
<dbReference type="PANTHER" id="PTHR10566:SF118">
    <property type="entry name" value="PROTEIN KINASE DOMAIN-CONTAINING PROTEIN"/>
    <property type="match status" value="1"/>
</dbReference>
<organism evidence="4 5">
    <name type="scientific">Prorocentrum cordatum</name>
    <dbReference type="NCBI Taxonomy" id="2364126"/>
    <lineage>
        <taxon>Eukaryota</taxon>
        <taxon>Sar</taxon>
        <taxon>Alveolata</taxon>
        <taxon>Dinophyceae</taxon>
        <taxon>Prorocentrales</taxon>
        <taxon>Prorocentraceae</taxon>
        <taxon>Prorocentrum</taxon>
    </lineage>
</organism>
<evidence type="ECO:0000259" key="3">
    <source>
        <dbReference type="Pfam" id="PF03109"/>
    </source>
</evidence>
<feature type="compositionally biased region" description="Gly residues" evidence="2">
    <location>
        <begin position="1"/>
        <end position="10"/>
    </location>
</feature>
<dbReference type="SUPFAM" id="SSF56112">
    <property type="entry name" value="Protein kinase-like (PK-like)"/>
    <property type="match status" value="1"/>
</dbReference>
<evidence type="ECO:0000313" key="4">
    <source>
        <dbReference type="EMBL" id="CAK0797693.1"/>
    </source>
</evidence>
<dbReference type="EMBL" id="CAUYUJ010001795">
    <property type="protein sequence ID" value="CAK0797693.1"/>
    <property type="molecule type" value="Genomic_DNA"/>
</dbReference>
<feature type="region of interest" description="Disordered" evidence="2">
    <location>
        <begin position="960"/>
        <end position="986"/>
    </location>
</feature>
<evidence type="ECO:0000256" key="2">
    <source>
        <dbReference type="SAM" id="MobiDB-lite"/>
    </source>
</evidence>
<dbReference type="InterPro" id="IPR015943">
    <property type="entry name" value="WD40/YVTN_repeat-like_dom_sf"/>
</dbReference>
<dbReference type="PANTHER" id="PTHR10566">
    <property type="entry name" value="CHAPERONE-ACTIVITY OF BC1 COMPLEX CABC1 -RELATED"/>
    <property type="match status" value="1"/>
</dbReference>
<dbReference type="Gene3D" id="2.130.10.10">
    <property type="entry name" value="YVTN repeat-like/Quinoprotein amine dehydrogenase"/>
    <property type="match status" value="1"/>
</dbReference>
<reference evidence="4" key="1">
    <citation type="submission" date="2023-10" db="EMBL/GenBank/DDBJ databases">
        <authorList>
            <person name="Chen Y."/>
            <person name="Shah S."/>
            <person name="Dougan E. K."/>
            <person name="Thang M."/>
            <person name="Chan C."/>
        </authorList>
    </citation>
    <scope>NUCLEOTIDE SEQUENCE [LARGE SCALE GENOMIC DNA]</scope>
</reference>
<dbReference type="Proteomes" id="UP001189429">
    <property type="component" value="Unassembled WGS sequence"/>
</dbReference>
<comment type="similarity">
    <text evidence="1">Belongs to the protein kinase superfamily. ADCK protein kinase family.</text>
</comment>